<sequence length="155" mass="18090">METLLGSMTARQAAVKNINRLPRASREELKARSDICAICMMEMWEEARVTPCKHFFHGACLRKWLSVRQVCPLCYSELLDPISEPAIEEIRREASPERERIRERNPEWRELRAMEGARDMWPLMEQVFENESDTESDSSSATEYTLASSENEYLE</sequence>
<dbReference type="AlphaFoldDB" id="A0A2G9TY01"/>
<dbReference type="SMART" id="SM00184">
    <property type="entry name" value="RING"/>
    <property type="match status" value="1"/>
</dbReference>
<dbReference type="Pfam" id="PF13639">
    <property type="entry name" value="zf-RING_2"/>
    <property type="match status" value="1"/>
</dbReference>
<evidence type="ECO:0000256" key="5">
    <source>
        <dbReference type="SAM" id="MobiDB-lite"/>
    </source>
</evidence>
<keyword evidence="2 4" id="KW-0863">Zinc-finger</keyword>
<feature type="region of interest" description="Disordered" evidence="5">
    <location>
        <begin position="126"/>
        <end position="155"/>
    </location>
</feature>
<dbReference type="EMBL" id="KZ351630">
    <property type="protein sequence ID" value="PIO62817.1"/>
    <property type="molecule type" value="Genomic_DNA"/>
</dbReference>
<dbReference type="GO" id="GO:0043161">
    <property type="term" value="P:proteasome-mediated ubiquitin-dependent protein catabolic process"/>
    <property type="evidence" value="ECO:0007669"/>
    <property type="project" value="TreeGrafter"/>
</dbReference>
<feature type="compositionally biased region" description="Polar residues" evidence="5">
    <location>
        <begin position="145"/>
        <end position="155"/>
    </location>
</feature>
<dbReference type="Gene3D" id="3.30.40.10">
    <property type="entry name" value="Zinc/RING finger domain, C3HC4 (zinc finger)"/>
    <property type="match status" value="1"/>
</dbReference>
<keyword evidence="1" id="KW-0479">Metal-binding</keyword>
<evidence type="ECO:0000256" key="4">
    <source>
        <dbReference type="PROSITE-ProRule" id="PRU00175"/>
    </source>
</evidence>
<organism evidence="7 8">
    <name type="scientific">Teladorsagia circumcincta</name>
    <name type="common">Brown stomach worm</name>
    <name type="synonym">Ostertagia circumcincta</name>
    <dbReference type="NCBI Taxonomy" id="45464"/>
    <lineage>
        <taxon>Eukaryota</taxon>
        <taxon>Metazoa</taxon>
        <taxon>Ecdysozoa</taxon>
        <taxon>Nematoda</taxon>
        <taxon>Chromadorea</taxon>
        <taxon>Rhabditida</taxon>
        <taxon>Rhabditina</taxon>
        <taxon>Rhabditomorpha</taxon>
        <taxon>Strongyloidea</taxon>
        <taxon>Trichostrongylidae</taxon>
        <taxon>Teladorsagia</taxon>
    </lineage>
</organism>
<dbReference type="PANTHER" id="PTHR22763">
    <property type="entry name" value="RING ZINC FINGER PROTEIN"/>
    <property type="match status" value="1"/>
</dbReference>
<dbReference type="GO" id="GO:0008270">
    <property type="term" value="F:zinc ion binding"/>
    <property type="evidence" value="ECO:0007669"/>
    <property type="project" value="UniProtKB-KW"/>
</dbReference>
<protein>
    <submittedName>
        <fullName evidence="7">Zinc finger, C3HC4 type</fullName>
    </submittedName>
</protein>
<dbReference type="GO" id="GO:0061630">
    <property type="term" value="F:ubiquitin protein ligase activity"/>
    <property type="evidence" value="ECO:0007669"/>
    <property type="project" value="TreeGrafter"/>
</dbReference>
<dbReference type="GO" id="GO:0012505">
    <property type="term" value="C:endomembrane system"/>
    <property type="evidence" value="ECO:0007669"/>
    <property type="project" value="TreeGrafter"/>
</dbReference>
<evidence type="ECO:0000256" key="1">
    <source>
        <dbReference type="ARBA" id="ARBA00022723"/>
    </source>
</evidence>
<dbReference type="InterPro" id="IPR013083">
    <property type="entry name" value="Znf_RING/FYVE/PHD"/>
</dbReference>
<dbReference type="InterPro" id="IPR011016">
    <property type="entry name" value="Znf_RING-CH"/>
</dbReference>
<feature type="domain" description="RING-type" evidence="6">
    <location>
        <begin position="36"/>
        <end position="74"/>
    </location>
</feature>
<dbReference type="PANTHER" id="PTHR22763:SF191">
    <property type="entry name" value="RING FINGER PROTEIN 145 HOMOLOG"/>
    <property type="match status" value="1"/>
</dbReference>
<dbReference type="OrthoDB" id="4348522at2759"/>
<dbReference type="SMART" id="SM00744">
    <property type="entry name" value="RINGv"/>
    <property type="match status" value="1"/>
</dbReference>
<evidence type="ECO:0000256" key="2">
    <source>
        <dbReference type="ARBA" id="ARBA00022771"/>
    </source>
</evidence>
<dbReference type="InterPro" id="IPR001841">
    <property type="entry name" value="Znf_RING"/>
</dbReference>
<proteinExistence type="predicted"/>
<name>A0A2G9TY01_TELCI</name>
<keyword evidence="8" id="KW-1185">Reference proteome</keyword>
<dbReference type="InterPro" id="IPR050731">
    <property type="entry name" value="HRD1_E3_ubiq-ligases"/>
</dbReference>
<dbReference type="PROSITE" id="PS50089">
    <property type="entry name" value="ZF_RING_2"/>
    <property type="match status" value="1"/>
</dbReference>
<evidence type="ECO:0000313" key="7">
    <source>
        <dbReference type="EMBL" id="PIO62817.1"/>
    </source>
</evidence>
<dbReference type="Proteomes" id="UP000230423">
    <property type="component" value="Unassembled WGS sequence"/>
</dbReference>
<evidence type="ECO:0000259" key="6">
    <source>
        <dbReference type="PROSITE" id="PS50089"/>
    </source>
</evidence>
<dbReference type="GO" id="GO:0036503">
    <property type="term" value="P:ERAD pathway"/>
    <property type="evidence" value="ECO:0007669"/>
    <property type="project" value="TreeGrafter"/>
</dbReference>
<dbReference type="SUPFAM" id="SSF57850">
    <property type="entry name" value="RING/U-box"/>
    <property type="match status" value="1"/>
</dbReference>
<evidence type="ECO:0000256" key="3">
    <source>
        <dbReference type="ARBA" id="ARBA00022833"/>
    </source>
</evidence>
<keyword evidence="3" id="KW-0862">Zinc</keyword>
<evidence type="ECO:0000313" key="8">
    <source>
        <dbReference type="Proteomes" id="UP000230423"/>
    </source>
</evidence>
<accession>A0A2G9TY01</accession>
<reference evidence="7 8" key="1">
    <citation type="submission" date="2015-09" db="EMBL/GenBank/DDBJ databases">
        <title>Draft genome of the parasitic nematode Teladorsagia circumcincta isolate WARC Sus (inbred).</title>
        <authorList>
            <person name="Mitreva M."/>
        </authorList>
    </citation>
    <scope>NUCLEOTIDE SEQUENCE [LARGE SCALE GENOMIC DNA]</scope>
    <source>
        <strain evidence="7 8">S</strain>
    </source>
</reference>
<gene>
    <name evidence="7" type="ORF">TELCIR_15607</name>
</gene>